<protein>
    <recommendedName>
        <fullName evidence="3">DUF3077 domain-containing protein</fullName>
    </recommendedName>
</protein>
<dbReference type="Proteomes" id="UP000509568">
    <property type="component" value="Chromosome"/>
</dbReference>
<sequence>MPIFAVREGMPLEEVLVQASSYLRSASAGAAELVENCPEEWRALARNVEHVSEIARALVEAAVAGLPRAG</sequence>
<gene>
    <name evidence="1" type="ORF">HWQ56_03685</name>
</gene>
<name>A0A7D5H3Q4_9PSED</name>
<dbReference type="KEGG" id="pez:HWQ56_03685"/>
<dbReference type="Pfam" id="PF19619">
    <property type="entry name" value="DUF6124"/>
    <property type="match status" value="1"/>
</dbReference>
<evidence type="ECO:0000313" key="1">
    <source>
        <dbReference type="EMBL" id="QKZ07587.1"/>
    </source>
</evidence>
<dbReference type="AlphaFoldDB" id="A0A7D5H3Q4"/>
<accession>A0A7D5H3Q4</accession>
<keyword evidence="2" id="KW-1185">Reference proteome</keyword>
<dbReference type="EMBL" id="CP056030">
    <property type="protein sequence ID" value="QKZ07587.1"/>
    <property type="molecule type" value="Genomic_DNA"/>
</dbReference>
<organism evidence="1 2">
    <name type="scientific">Pseudomonas eucalypticola</name>
    <dbReference type="NCBI Taxonomy" id="2599595"/>
    <lineage>
        <taxon>Bacteria</taxon>
        <taxon>Pseudomonadati</taxon>
        <taxon>Pseudomonadota</taxon>
        <taxon>Gammaproteobacteria</taxon>
        <taxon>Pseudomonadales</taxon>
        <taxon>Pseudomonadaceae</taxon>
        <taxon>Pseudomonas</taxon>
    </lineage>
</organism>
<evidence type="ECO:0000313" key="2">
    <source>
        <dbReference type="Proteomes" id="UP000509568"/>
    </source>
</evidence>
<evidence type="ECO:0008006" key="3">
    <source>
        <dbReference type="Google" id="ProtNLM"/>
    </source>
</evidence>
<proteinExistence type="predicted"/>
<reference evidence="1 2" key="1">
    <citation type="submission" date="2020-06" db="EMBL/GenBank/DDBJ databases">
        <title>Pseudomonas eucalypticola sp. nov., an endophyte of Eucalyptus dunnii leaves with biocontrol ability of eucalyptus leaf blight.</title>
        <authorList>
            <person name="Liu Y."/>
            <person name="Song Z."/>
            <person name="Zeng H."/>
            <person name="Lu M."/>
            <person name="Wang X."/>
            <person name="Lian X."/>
            <person name="Zhang Q."/>
        </authorList>
    </citation>
    <scope>NUCLEOTIDE SEQUENCE [LARGE SCALE GENOMIC DNA]</scope>
    <source>
        <strain evidence="1 2">NP-1</strain>
    </source>
</reference>